<keyword evidence="2" id="KW-1185">Reference proteome</keyword>
<dbReference type="EMBL" id="CP094669">
    <property type="protein sequence ID" value="UOG75202.1"/>
    <property type="molecule type" value="Genomic_DNA"/>
</dbReference>
<dbReference type="InterPro" id="IPR005560">
    <property type="entry name" value="Csp_YhjQ"/>
</dbReference>
<gene>
    <name evidence="1" type="ORF">MTX78_01065</name>
</gene>
<dbReference type="Gene3D" id="1.20.1270.360">
    <property type="match status" value="1"/>
</dbReference>
<accession>A0ABY4CYR8</accession>
<sequence>MLPRQQYILNTLQTCISTCAETSSLVLQQSNATLLVRVSKLSRDCADLCQLTAAFIARESEHLVYVLRECAELCRTCADEQARHAATIAACKRAEDACRRAEDACRTAYH</sequence>
<protein>
    <submittedName>
        <fullName evidence="1">Four-helix bundle copper-binding protein</fullName>
    </submittedName>
</protein>
<organism evidence="1 2">
    <name type="scientific">Hymenobacter tibetensis</name>
    <dbReference type="NCBI Taxonomy" id="497967"/>
    <lineage>
        <taxon>Bacteria</taxon>
        <taxon>Pseudomonadati</taxon>
        <taxon>Bacteroidota</taxon>
        <taxon>Cytophagia</taxon>
        <taxon>Cytophagales</taxon>
        <taxon>Hymenobacteraceae</taxon>
        <taxon>Hymenobacter</taxon>
    </lineage>
</organism>
<dbReference type="RefSeq" id="WP_243799111.1">
    <property type="nucleotide sequence ID" value="NZ_CP094669.1"/>
</dbReference>
<dbReference type="PANTHER" id="PTHR37310:SF1">
    <property type="entry name" value="CYTOPLASMIC PROTEIN"/>
    <property type="match status" value="1"/>
</dbReference>
<dbReference type="Proteomes" id="UP000831113">
    <property type="component" value="Chromosome"/>
</dbReference>
<name>A0ABY4CYR8_9BACT</name>
<evidence type="ECO:0000313" key="1">
    <source>
        <dbReference type="EMBL" id="UOG75202.1"/>
    </source>
</evidence>
<proteinExistence type="predicted"/>
<dbReference type="Pfam" id="PF03860">
    <property type="entry name" value="Csp"/>
    <property type="match status" value="1"/>
</dbReference>
<reference evidence="1 2" key="1">
    <citation type="submission" date="2022-03" db="EMBL/GenBank/DDBJ databases">
        <title>Hymenobactersp. isolated from the air.</title>
        <authorList>
            <person name="Won M."/>
            <person name="Kwon S.-W."/>
        </authorList>
    </citation>
    <scope>NUCLEOTIDE SEQUENCE [LARGE SCALE GENOMIC DNA]</scope>
    <source>
        <strain evidence="1 2">KACC 21982</strain>
    </source>
</reference>
<dbReference type="PANTHER" id="PTHR37310">
    <property type="entry name" value="CYTOPLASMIC PROTEIN-RELATED"/>
    <property type="match status" value="1"/>
</dbReference>
<evidence type="ECO:0000313" key="2">
    <source>
        <dbReference type="Proteomes" id="UP000831113"/>
    </source>
</evidence>